<comment type="caution">
    <text evidence="2">The sequence shown here is derived from an EMBL/GenBank/DDBJ whole genome shotgun (WGS) entry which is preliminary data.</text>
</comment>
<accession>A0A4R3M5C7</accession>
<dbReference type="OrthoDB" id="37622at2"/>
<dbReference type="InterPro" id="IPR011322">
    <property type="entry name" value="N-reg_PII-like_a/b"/>
</dbReference>
<dbReference type="InterPro" id="IPR015867">
    <property type="entry name" value="N-reg_PII/ATP_PRibTrfase_C"/>
</dbReference>
<comment type="similarity">
    <text evidence="1">Belongs to the CutA family.</text>
</comment>
<dbReference type="Pfam" id="PF03091">
    <property type="entry name" value="CutA1"/>
    <property type="match status" value="1"/>
</dbReference>
<dbReference type="PANTHER" id="PTHR23419">
    <property type="entry name" value="DIVALENT CATION TOLERANCE CUTA-RELATED"/>
    <property type="match status" value="1"/>
</dbReference>
<proteinExistence type="inferred from homology"/>
<dbReference type="GO" id="GO:0010038">
    <property type="term" value="P:response to metal ion"/>
    <property type="evidence" value="ECO:0007669"/>
    <property type="project" value="InterPro"/>
</dbReference>
<evidence type="ECO:0000256" key="1">
    <source>
        <dbReference type="ARBA" id="ARBA00010169"/>
    </source>
</evidence>
<dbReference type="SUPFAM" id="SSF54913">
    <property type="entry name" value="GlnB-like"/>
    <property type="match status" value="1"/>
</dbReference>
<gene>
    <name evidence="2" type="ORF">EDC64_101302</name>
</gene>
<dbReference type="PANTHER" id="PTHR23419:SF8">
    <property type="entry name" value="FI09726P"/>
    <property type="match status" value="1"/>
</dbReference>
<dbReference type="InterPro" id="IPR004323">
    <property type="entry name" value="Ion_tolerance_CutA"/>
</dbReference>
<reference evidence="2 3" key="1">
    <citation type="submission" date="2019-03" db="EMBL/GenBank/DDBJ databases">
        <title>Genomic Encyclopedia of Type Strains, Phase IV (KMG-IV): sequencing the most valuable type-strain genomes for metagenomic binning, comparative biology and taxonomic classification.</title>
        <authorList>
            <person name="Goeker M."/>
        </authorList>
    </citation>
    <scope>NUCLEOTIDE SEQUENCE [LARGE SCALE GENOMIC DNA]</scope>
    <source>
        <strain evidence="2 3">DSM 9035</strain>
    </source>
</reference>
<evidence type="ECO:0000313" key="2">
    <source>
        <dbReference type="EMBL" id="TCT07783.1"/>
    </source>
</evidence>
<dbReference type="Proteomes" id="UP000294664">
    <property type="component" value="Unassembled WGS sequence"/>
</dbReference>
<dbReference type="AlphaFoldDB" id="A0A4R3M5C7"/>
<dbReference type="RefSeq" id="WP_132029025.1">
    <property type="nucleotide sequence ID" value="NZ_SMAI01000001.1"/>
</dbReference>
<organism evidence="2 3">
    <name type="scientific">Aquabacter spiritensis</name>
    <dbReference type="NCBI Taxonomy" id="933073"/>
    <lineage>
        <taxon>Bacteria</taxon>
        <taxon>Pseudomonadati</taxon>
        <taxon>Pseudomonadota</taxon>
        <taxon>Alphaproteobacteria</taxon>
        <taxon>Hyphomicrobiales</taxon>
        <taxon>Xanthobacteraceae</taxon>
        <taxon>Aquabacter</taxon>
    </lineage>
</organism>
<sequence>MDLKLVYSTFPSVASAEAVARTVVAERLAACANILPTMISVYAWQGVMERADEVVLLLKTTATCAADLMARVKAEHPYEVPAIVLIPLAGADSDFAAWVGAQTRPGGLPRG</sequence>
<dbReference type="Gene3D" id="3.30.70.120">
    <property type="match status" value="1"/>
</dbReference>
<protein>
    <submittedName>
        <fullName evidence="2">Periplasmic divalent cation tolerance protein</fullName>
    </submittedName>
</protein>
<dbReference type="EMBL" id="SMAI01000001">
    <property type="protein sequence ID" value="TCT07783.1"/>
    <property type="molecule type" value="Genomic_DNA"/>
</dbReference>
<keyword evidence="3" id="KW-1185">Reference proteome</keyword>
<evidence type="ECO:0000313" key="3">
    <source>
        <dbReference type="Proteomes" id="UP000294664"/>
    </source>
</evidence>
<name>A0A4R3M5C7_9HYPH</name>
<dbReference type="GO" id="GO:0005507">
    <property type="term" value="F:copper ion binding"/>
    <property type="evidence" value="ECO:0007669"/>
    <property type="project" value="TreeGrafter"/>
</dbReference>